<reference evidence="2" key="1">
    <citation type="submission" date="2014-03" db="EMBL/GenBank/DDBJ databases">
        <authorList>
            <person name="Aksoy S."/>
            <person name="Warren W."/>
            <person name="Wilson R.K."/>
        </authorList>
    </citation>
    <scope>NUCLEOTIDE SEQUENCE [LARGE SCALE GENOMIC DNA]</scope>
    <source>
        <strain evidence="2">IAEA</strain>
    </source>
</reference>
<dbReference type="AlphaFoldDB" id="A0A1A9ZW87"/>
<evidence type="ECO:0000313" key="1">
    <source>
        <dbReference type="EnsemblMetazoa" id="GPAI027002-PA"/>
    </source>
</evidence>
<sequence length="220" mass="24342">MLLQITTTRKYQVVQHFWLEFLDWKLCYPHLFYVFVRLLKRFLFSVPPLGFDSGNLFVAVWKELGARTRGQCGIILKSAMYIEPSSTKLCSAKTTMLTVSTKGDNIDHLIKPAKGVTAVIKLAAKCGATKGNCFNSSGVFRENIMKSLTKLCVISKVVAVVQPTCCIQVSADDNNGVLISLLNVLECWDAKFVPNKDRNTALLVASGPDCEKNSISTNIN</sequence>
<dbReference type="EnsemblMetazoa" id="GPAI027002-RA">
    <property type="protein sequence ID" value="GPAI027002-PA"/>
    <property type="gene ID" value="GPAI027002"/>
</dbReference>
<keyword evidence="2" id="KW-1185">Reference proteome</keyword>
<accession>A0A1A9ZW87</accession>
<protein>
    <submittedName>
        <fullName evidence="1">Uncharacterized protein</fullName>
    </submittedName>
</protein>
<reference evidence="1" key="2">
    <citation type="submission" date="2020-05" db="UniProtKB">
        <authorList>
            <consortium name="EnsemblMetazoa"/>
        </authorList>
    </citation>
    <scope>IDENTIFICATION</scope>
    <source>
        <strain evidence="1">IAEA</strain>
    </source>
</reference>
<evidence type="ECO:0000313" key="2">
    <source>
        <dbReference type="Proteomes" id="UP000092445"/>
    </source>
</evidence>
<name>A0A1A9ZW87_GLOPL</name>
<organism evidence="1 2">
    <name type="scientific">Glossina pallidipes</name>
    <name type="common">Tsetse fly</name>
    <dbReference type="NCBI Taxonomy" id="7398"/>
    <lineage>
        <taxon>Eukaryota</taxon>
        <taxon>Metazoa</taxon>
        <taxon>Ecdysozoa</taxon>
        <taxon>Arthropoda</taxon>
        <taxon>Hexapoda</taxon>
        <taxon>Insecta</taxon>
        <taxon>Pterygota</taxon>
        <taxon>Neoptera</taxon>
        <taxon>Endopterygota</taxon>
        <taxon>Diptera</taxon>
        <taxon>Brachycera</taxon>
        <taxon>Muscomorpha</taxon>
        <taxon>Hippoboscoidea</taxon>
        <taxon>Glossinidae</taxon>
        <taxon>Glossina</taxon>
    </lineage>
</organism>
<proteinExistence type="predicted"/>
<dbReference type="Proteomes" id="UP000092445">
    <property type="component" value="Unassembled WGS sequence"/>
</dbReference>
<dbReference type="VEuPathDB" id="VectorBase:GPAI027002"/>